<evidence type="ECO:0000259" key="1">
    <source>
        <dbReference type="Pfam" id="PF06911"/>
    </source>
</evidence>
<dbReference type="AlphaFoldDB" id="A0AAD9L8F7"/>
<proteinExistence type="predicted"/>
<comment type="caution">
    <text evidence="2">The sequence shown here is derived from an EMBL/GenBank/DDBJ whole genome shotgun (WGS) entry which is preliminary data.</text>
</comment>
<sequence>MSSLVQIPACTALHLPTPTSSPLPLSSGDLTLTVIPANPPTHPSPTLTLTIGSSSFPLLPNSPLQKIQTTHEHPSYIFSPLPADGGEPIGQVKIVLKDSKSPGEWEATEALAARFEAALKEHKVWDEKVLFVNDEYEATPGAPAKGWGEIVAGGVIGAGSALASRLSAFTDKHIHTTHPTHPTPPSDQVISNAAVANARTAGIAEQAEQAAQRFGEAIHEGGQKVGAQLPDSIARPATQPAEGDKSDFRKLAEEGWTQVSIAAKGIASATVTVAGSVSENAHRAVEHNFGRQADKVAQDIGQTGANIGQTALAAGTATSVVVQGANAGSGIAAAKTSPEESK</sequence>
<protein>
    <submittedName>
        <fullName evidence="2">Senescence-associated protein-domain-containing protein</fullName>
    </submittedName>
</protein>
<dbReference type="Proteomes" id="UP001182556">
    <property type="component" value="Unassembled WGS sequence"/>
</dbReference>
<organism evidence="2 3">
    <name type="scientific">Papiliotrema laurentii</name>
    <name type="common">Cryptococcus laurentii</name>
    <dbReference type="NCBI Taxonomy" id="5418"/>
    <lineage>
        <taxon>Eukaryota</taxon>
        <taxon>Fungi</taxon>
        <taxon>Dikarya</taxon>
        <taxon>Basidiomycota</taxon>
        <taxon>Agaricomycotina</taxon>
        <taxon>Tremellomycetes</taxon>
        <taxon>Tremellales</taxon>
        <taxon>Rhynchogastremaceae</taxon>
        <taxon>Papiliotrema</taxon>
    </lineage>
</organism>
<evidence type="ECO:0000313" key="3">
    <source>
        <dbReference type="Proteomes" id="UP001182556"/>
    </source>
</evidence>
<reference evidence="2" key="1">
    <citation type="submission" date="2023-02" db="EMBL/GenBank/DDBJ databases">
        <title>Identification and recombinant expression of a fungal hydrolase from Papiliotrema laurentii that hydrolyzes apple cutin and clears colloidal polyester polyurethane.</title>
        <authorList>
            <consortium name="DOE Joint Genome Institute"/>
            <person name="Roman V.A."/>
            <person name="Bojanowski C."/>
            <person name="Crable B.R."/>
            <person name="Wagner D.N."/>
            <person name="Hung C.S."/>
            <person name="Nadeau L.J."/>
            <person name="Schratz L."/>
            <person name="Haridas S."/>
            <person name="Pangilinan J."/>
            <person name="Lipzen A."/>
            <person name="Na H."/>
            <person name="Yan M."/>
            <person name="Ng V."/>
            <person name="Grigoriev I.V."/>
            <person name="Spatafora J.W."/>
            <person name="Barlow D."/>
            <person name="Biffinger J."/>
            <person name="Kelley-Loughnane N."/>
            <person name="Varaljay V.A."/>
            <person name="Crookes-Goodson W.J."/>
        </authorList>
    </citation>
    <scope>NUCLEOTIDE SEQUENCE</scope>
    <source>
        <strain evidence="2">5307AH</strain>
    </source>
</reference>
<accession>A0AAD9L8F7</accession>
<keyword evidence="3" id="KW-1185">Reference proteome</keyword>
<gene>
    <name evidence="2" type="ORF">DB88DRAFT_508337</name>
</gene>
<name>A0AAD9L8F7_PAPLA</name>
<evidence type="ECO:0000313" key="2">
    <source>
        <dbReference type="EMBL" id="KAK1926229.1"/>
    </source>
</evidence>
<dbReference type="InterPro" id="IPR009686">
    <property type="entry name" value="Senescence/spartin_C"/>
</dbReference>
<dbReference type="EMBL" id="JAODAN010000002">
    <property type="protein sequence ID" value="KAK1926229.1"/>
    <property type="molecule type" value="Genomic_DNA"/>
</dbReference>
<feature type="domain" description="Senescence" evidence="1">
    <location>
        <begin position="151"/>
        <end position="322"/>
    </location>
</feature>
<dbReference type="Pfam" id="PF06911">
    <property type="entry name" value="Senescence"/>
    <property type="match status" value="1"/>
</dbReference>